<evidence type="ECO:0000259" key="8">
    <source>
        <dbReference type="Pfam" id="PF20684"/>
    </source>
</evidence>
<accession>A0AAN6YHT2</accession>
<proteinExistence type="inferred from homology"/>
<evidence type="ECO:0000256" key="3">
    <source>
        <dbReference type="ARBA" id="ARBA00022989"/>
    </source>
</evidence>
<organism evidence="9 10">
    <name type="scientific">Rhypophila decipiens</name>
    <dbReference type="NCBI Taxonomy" id="261697"/>
    <lineage>
        <taxon>Eukaryota</taxon>
        <taxon>Fungi</taxon>
        <taxon>Dikarya</taxon>
        <taxon>Ascomycota</taxon>
        <taxon>Pezizomycotina</taxon>
        <taxon>Sordariomycetes</taxon>
        <taxon>Sordariomycetidae</taxon>
        <taxon>Sordariales</taxon>
        <taxon>Naviculisporaceae</taxon>
        <taxon>Rhypophila</taxon>
    </lineage>
</organism>
<feature type="transmembrane region" description="Helical" evidence="7">
    <location>
        <begin position="35"/>
        <end position="57"/>
    </location>
</feature>
<dbReference type="GO" id="GO:0016020">
    <property type="term" value="C:membrane"/>
    <property type="evidence" value="ECO:0007669"/>
    <property type="project" value="UniProtKB-SubCell"/>
</dbReference>
<feature type="transmembrane region" description="Helical" evidence="7">
    <location>
        <begin position="195"/>
        <end position="217"/>
    </location>
</feature>
<protein>
    <recommendedName>
        <fullName evidence="8">Rhodopsin domain-containing protein</fullName>
    </recommendedName>
</protein>
<comment type="subcellular location">
    <subcellularLocation>
        <location evidence="1">Membrane</location>
        <topology evidence="1">Multi-pass membrane protein</topology>
    </subcellularLocation>
</comment>
<feature type="transmembrane region" description="Helical" evidence="7">
    <location>
        <begin position="150"/>
        <end position="171"/>
    </location>
</feature>
<dbReference type="PANTHER" id="PTHR33048:SF131">
    <property type="entry name" value="INTEGRAL MEMBRANE PROTEIN"/>
    <property type="match status" value="1"/>
</dbReference>
<reference evidence="9" key="2">
    <citation type="submission" date="2023-05" db="EMBL/GenBank/DDBJ databases">
        <authorList>
            <consortium name="Lawrence Berkeley National Laboratory"/>
            <person name="Steindorff A."/>
            <person name="Hensen N."/>
            <person name="Bonometti L."/>
            <person name="Westerberg I."/>
            <person name="Brannstrom I.O."/>
            <person name="Guillou S."/>
            <person name="Cros-Aarteil S."/>
            <person name="Calhoun S."/>
            <person name="Haridas S."/>
            <person name="Kuo A."/>
            <person name="Mondo S."/>
            <person name="Pangilinan J."/>
            <person name="Riley R."/>
            <person name="Labutti K."/>
            <person name="Andreopoulos B."/>
            <person name="Lipzen A."/>
            <person name="Chen C."/>
            <person name="Yanf M."/>
            <person name="Daum C."/>
            <person name="Ng V."/>
            <person name="Clum A."/>
            <person name="Ohm R."/>
            <person name="Martin F."/>
            <person name="Silar P."/>
            <person name="Natvig D."/>
            <person name="Lalanne C."/>
            <person name="Gautier V."/>
            <person name="Ament-Velasquez S.L."/>
            <person name="Kruys A."/>
            <person name="Hutchinson M.I."/>
            <person name="Powell A.J."/>
            <person name="Barry K."/>
            <person name="Miller A.N."/>
            <person name="Grigoriev I.V."/>
            <person name="Debuchy R."/>
            <person name="Gladieux P."/>
            <person name="Thoren M.H."/>
            <person name="Johannesson H."/>
        </authorList>
    </citation>
    <scope>NUCLEOTIDE SEQUENCE</scope>
    <source>
        <strain evidence="9">PSN293</strain>
    </source>
</reference>
<keyword evidence="2 7" id="KW-0812">Transmembrane</keyword>
<evidence type="ECO:0000256" key="4">
    <source>
        <dbReference type="ARBA" id="ARBA00023136"/>
    </source>
</evidence>
<evidence type="ECO:0000313" key="10">
    <source>
        <dbReference type="Proteomes" id="UP001301769"/>
    </source>
</evidence>
<dbReference type="Pfam" id="PF20684">
    <property type="entry name" value="Fung_rhodopsin"/>
    <property type="match status" value="1"/>
</dbReference>
<feature type="region of interest" description="Disordered" evidence="6">
    <location>
        <begin position="317"/>
        <end position="338"/>
    </location>
</feature>
<reference evidence="9" key="1">
    <citation type="journal article" date="2023" name="Mol. Phylogenet. Evol.">
        <title>Genome-scale phylogeny and comparative genomics of the fungal order Sordariales.</title>
        <authorList>
            <person name="Hensen N."/>
            <person name="Bonometti L."/>
            <person name="Westerberg I."/>
            <person name="Brannstrom I.O."/>
            <person name="Guillou S."/>
            <person name="Cros-Aarteil S."/>
            <person name="Calhoun S."/>
            <person name="Haridas S."/>
            <person name="Kuo A."/>
            <person name="Mondo S."/>
            <person name="Pangilinan J."/>
            <person name="Riley R."/>
            <person name="LaButti K."/>
            <person name="Andreopoulos B."/>
            <person name="Lipzen A."/>
            <person name="Chen C."/>
            <person name="Yan M."/>
            <person name="Daum C."/>
            <person name="Ng V."/>
            <person name="Clum A."/>
            <person name="Steindorff A."/>
            <person name="Ohm R.A."/>
            <person name="Martin F."/>
            <person name="Silar P."/>
            <person name="Natvig D.O."/>
            <person name="Lalanne C."/>
            <person name="Gautier V."/>
            <person name="Ament-Velasquez S.L."/>
            <person name="Kruys A."/>
            <person name="Hutchinson M.I."/>
            <person name="Powell A.J."/>
            <person name="Barry K."/>
            <person name="Miller A.N."/>
            <person name="Grigoriev I.V."/>
            <person name="Debuchy R."/>
            <person name="Gladieux P."/>
            <person name="Hiltunen Thoren M."/>
            <person name="Johannesson H."/>
        </authorList>
    </citation>
    <scope>NUCLEOTIDE SEQUENCE</scope>
    <source>
        <strain evidence="9">PSN293</strain>
    </source>
</reference>
<evidence type="ECO:0000256" key="7">
    <source>
        <dbReference type="SAM" id="Phobius"/>
    </source>
</evidence>
<feature type="compositionally biased region" description="Polar residues" evidence="6">
    <location>
        <begin position="375"/>
        <end position="389"/>
    </location>
</feature>
<dbReference type="PANTHER" id="PTHR33048">
    <property type="entry name" value="PTH11-LIKE INTEGRAL MEMBRANE PROTEIN (AFU_ORTHOLOGUE AFUA_5G11245)"/>
    <property type="match status" value="1"/>
</dbReference>
<feature type="compositionally biased region" description="Basic and acidic residues" evidence="6">
    <location>
        <begin position="390"/>
        <end position="401"/>
    </location>
</feature>
<keyword evidence="3 7" id="KW-1133">Transmembrane helix</keyword>
<evidence type="ECO:0000256" key="2">
    <source>
        <dbReference type="ARBA" id="ARBA00022692"/>
    </source>
</evidence>
<dbReference type="InterPro" id="IPR052337">
    <property type="entry name" value="SAT4-like"/>
</dbReference>
<feature type="transmembrane region" description="Helical" evidence="7">
    <location>
        <begin position="69"/>
        <end position="88"/>
    </location>
</feature>
<feature type="domain" description="Rhodopsin" evidence="8">
    <location>
        <begin position="53"/>
        <end position="292"/>
    </location>
</feature>
<feature type="region of interest" description="Disordered" evidence="6">
    <location>
        <begin position="356"/>
        <end position="401"/>
    </location>
</feature>
<comment type="caution">
    <text evidence="9">The sequence shown here is derived from an EMBL/GenBank/DDBJ whole genome shotgun (WGS) entry which is preliminary data.</text>
</comment>
<keyword evidence="4 7" id="KW-0472">Membrane</keyword>
<name>A0AAN6YHT2_9PEZI</name>
<keyword evidence="10" id="KW-1185">Reference proteome</keyword>
<dbReference type="AlphaFoldDB" id="A0AAN6YHT2"/>
<evidence type="ECO:0000256" key="6">
    <source>
        <dbReference type="SAM" id="MobiDB-lite"/>
    </source>
</evidence>
<comment type="similarity">
    <text evidence="5">Belongs to the SAT4 family.</text>
</comment>
<evidence type="ECO:0000256" key="1">
    <source>
        <dbReference type="ARBA" id="ARBA00004141"/>
    </source>
</evidence>
<dbReference type="EMBL" id="MU858064">
    <property type="protein sequence ID" value="KAK4216932.1"/>
    <property type="molecule type" value="Genomic_DNA"/>
</dbReference>
<gene>
    <name evidence="9" type="ORF">QBC37DRAFT_480256</name>
</gene>
<dbReference type="Proteomes" id="UP001301769">
    <property type="component" value="Unassembled WGS sequence"/>
</dbReference>
<feature type="transmembrane region" description="Helical" evidence="7">
    <location>
        <begin position="262"/>
        <end position="284"/>
    </location>
</feature>
<evidence type="ECO:0000313" key="9">
    <source>
        <dbReference type="EMBL" id="KAK4216932.1"/>
    </source>
</evidence>
<feature type="transmembrane region" description="Helical" evidence="7">
    <location>
        <begin position="229"/>
        <end position="250"/>
    </location>
</feature>
<sequence length="401" mass="45086">MRQPLEQRSFNPKLMPSTGELAQYDFTDKSTLTPAIWHVNLVFIVLVSVVVSLRVFTRAYMTKHFFADDVLAIIAAVFIIVSAATALAATKYGLGLHVWNLPQPMFENITQCVQLMFVAHIFYAAASAFTKLSIITSYLRIFPDTSLRRLLYATAVLVVGIGISAIFATIFQCWPVQSAWDFSIEDRQCFQFRDFLYANAAISIVTDFLLVAAPLPYFWSLRLPLRQRLVICVLFGVGFVAFGASVVRIVTLHDVKGIDMTYYLVSPLNWTVIECSLGIICISVPPMRPLLAKIFPAFISDYLSRYATFGASHHYNSNVASSSKTRSRPRSTVRPPTGHLDMERQLRHYEQMGEMGSLGHQRKQSEKTIEMVTMDNASSTAELTEQDNASSDHDSYYPRAI</sequence>
<evidence type="ECO:0000256" key="5">
    <source>
        <dbReference type="ARBA" id="ARBA00038359"/>
    </source>
</evidence>
<dbReference type="InterPro" id="IPR049326">
    <property type="entry name" value="Rhodopsin_dom_fungi"/>
</dbReference>
<feature type="transmembrane region" description="Helical" evidence="7">
    <location>
        <begin position="108"/>
        <end position="129"/>
    </location>
</feature>